<gene>
    <name evidence="2" type="ORF">RRG08_059801</name>
</gene>
<name>A0AAE1BF41_9GAST</name>
<evidence type="ECO:0000313" key="3">
    <source>
        <dbReference type="Proteomes" id="UP001283361"/>
    </source>
</evidence>
<sequence>MSRIGKLRSRQSDTFSSSKEVKQYSRSVQASDFDLLQTDERSVQLCVWCLRLFSSLICASSHGPDGRSQTVRLTVWTLVSSSWRSRHFSKMYNHRTLSVVRRC</sequence>
<protein>
    <submittedName>
        <fullName evidence="2">Uncharacterized protein</fullName>
    </submittedName>
</protein>
<evidence type="ECO:0000256" key="1">
    <source>
        <dbReference type="SAM" id="MobiDB-lite"/>
    </source>
</evidence>
<keyword evidence="3" id="KW-1185">Reference proteome</keyword>
<dbReference type="EMBL" id="JAWDGP010000077">
    <property type="protein sequence ID" value="KAK3803937.1"/>
    <property type="molecule type" value="Genomic_DNA"/>
</dbReference>
<accession>A0AAE1BF41</accession>
<comment type="caution">
    <text evidence="2">The sequence shown here is derived from an EMBL/GenBank/DDBJ whole genome shotgun (WGS) entry which is preliminary data.</text>
</comment>
<proteinExistence type="predicted"/>
<dbReference type="AlphaFoldDB" id="A0AAE1BF41"/>
<dbReference type="Proteomes" id="UP001283361">
    <property type="component" value="Unassembled WGS sequence"/>
</dbReference>
<reference evidence="2" key="1">
    <citation type="journal article" date="2023" name="G3 (Bethesda)">
        <title>A reference genome for the long-term kleptoplast-retaining sea slug Elysia crispata morphotype clarki.</title>
        <authorList>
            <person name="Eastman K.E."/>
            <person name="Pendleton A.L."/>
            <person name="Shaikh M.A."/>
            <person name="Suttiyut T."/>
            <person name="Ogas R."/>
            <person name="Tomko P."/>
            <person name="Gavelis G."/>
            <person name="Widhalm J.R."/>
            <person name="Wisecaver J.H."/>
        </authorList>
    </citation>
    <scope>NUCLEOTIDE SEQUENCE</scope>
    <source>
        <strain evidence="2">ECLA1</strain>
    </source>
</reference>
<feature type="compositionally biased region" description="Polar residues" evidence="1">
    <location>
        <begin position="12"/>
        <end position="25"/>
    </location>
</feature>
<feature type="region of interest" description="Disordered" evidence="1">
    <location>
        <begin position="1"/>
        <end position="25"/>
    </location>
</feature>
<organism evidence="2 3">
    <name type="scientific">Elysia crispata</name>
    <name type="common">lettuce slug</name>
    <dbReference type="NCBI Taxonomy" id="231223"/>
    <lineage>
        <taxon>Eukaryota</taxon>
        <taxon>Metazoa</taxon>
        <taxon>Spiralia</taxon>
        <taxon>Lophotrochozoa</taxon>
        <taxon>Mollusca</taxon>
        <taxon>Gastropoda</taxon>
        <taxon>Heterobranchia</taxon>
        <taxon>Euthyneura</taxon>
        <taxon>Panpulmonata</taxon>
        <taxon>Sacoglossa</taxon>
        <taxon>Placobranchoidea</taxon>
        <taxon>Plakobranchidae</taxon>
        <taxon>Elysia</taxon>
    </lineage>
</organism>
<evidence type="ECO:0000313" key="2">
    <source>
        <dbReference type="EMBL" id="KAK3803937.1"/>
    </source>
</evidence>